<gene>
    <name evidence="4" type="ORF">EEJ42_02655</name>
</gene>
<dbReference type="CDD" id="cd02440">
    <property type="entry name" value="AdoMet_MTases"/>
    <property type="match status" value="1"/>
</dbReference>
<dbReference type="GO" id="GO:0032259">
    <property type="term" value="P:methylation"/>
    <property type="evidence" value="ECO:0007669"/>
    <property type="project" value="UniProtKB-KW"/>
</dbReference>
<evidence type="ECO:0000256" key="3">
    <source>
        <dbReference type="ARBA" id="ARBA00022691"/>
    </source>
</evidence>
<keyword evidence="3" id="KW-0949">S-adenosyl-L-methionine</keyword>
<sequence>MTHTDTLADPRVETALSRMFALAEQDGATACAALPPGAADSLPPQELADAAAGIYMPISAEGGKLLYNLVRAIRPATVVEFGMSFGISTLHLAAAVRDNGTGRVVTTEMSKEKIAAARRTFAETGLDDLITVLEGDARETLADLEGPLELVLLDGWKDLCLPLLRQLEPRLRPGALVVADDVDQGEGLLKPYLDYVRDPANGYRCVTFPIEDGMEISCRL</sequence>
<dbReference type="InterPro" id="IPR002935">
    <property type="entry name" value="SAM_O-MeTrfase"/>
</dbReference>
<dbReference type="InterPro" id="IPR029063">
    <property type="entry name" value="SAM-dependent_MTases_sf"/>
</dbReference>
<name>A0A3M8X6H5_9ACTN</name>
<dbReference type="AlphaFoldDB" id="A0A3M8X6H5"/>
<evidence type="ECO:0000313" key="5">
    <source>
        <dbReference type="Proteomes" id="UP000275401"/>
    </source>
</evidence>
<proteinExistence type="predicted"/>
<dbReference type="EMBL" id="RIBZ01000039">
    <property type="protein sequence ID" value="RNG37254.1"/>
    <property type="molecule type" value="Genomic_DNA"/>
</dbReference>
<dbReference type="RefSeq" id="WP_123098419.1">
    <property type="nucleotide sequence ID" value="NZ_RIBZ01000039.1"/>
</dbReference>
<evidence type="ECO:0000313" key="4">
    <source>
        <dbReference type="EMBL" id="RNG37254.1"/>
    </source>
</evidence>
<keyword evidence="1 4" id="KW-0489">Methyltransferase</keyword>
<evidence type="ECO:0000256" key="2">
    <source>
        <dbReference type="ARBA" id="ARBA00022679"/>
    </source>
</evidence>
<keyword evidence="2 4" id="KW-0808">Transferase</keyword>
<dbReference type="Gene3D" id="3.40.50.150">
    <property type="entry name" value="Vaccinia Virus protein VP39"/>
    <property type="match status" value="1"/>
</dbReference>
<keyword evidence="5" id="KW-1185">Reference proteome</keyword>
<dbReference type="PANTHER" id="PTHR43167">
    <property type="entry name" value="PUTATIVE (AFU_ORTHOLOGUE AFUA_6G01830)-RELATED"/>
    <property type="match status" value="1"/>
</dbReference>
<reference evidence="4 5" key="1">
    <citation type="submission" date="2018-11" db="EMBL/GenBank/DDBJ databases">
        <title>The Potential of Streptomyces as Biocontrol Agents against the Tomato grey mould, Botrytis cinerea (Gray mold) Frontiers in Microbiology.</title>
        <authorList>
            <person name="Li D."/>
        </authorList>
    </citation>
    <scope>NUCLEOTIDE SEQUENCE [LARGE SCALE GENOMIC DNA]</scope>
    <source>
        <strain evidence="4 5">NEAU-LD23</strain>
    </source>
</reference>
<protein>
    <submittedName>
        <fullName evidence="4">Methyltransferase</fullName>
    </submittedName>
</protein>
<comment type="caution">
    <text evidence="4">The sequence shown here is derived from an EMBL/GenBank/DDBJ whole genome shotgun (WGS) entry which is preliminary data.</text>
</comment>
<organism evidence="4 5">
    <name type="scientific">Streptomyces botrytidirepellens</name>
    <dbReference type="NCBI Taxonomy" id="2486417"/>
    <lineage>
        <taxon>Bacteria</taxon>
        <taxon>Bacillati</taxon>
        <taxon>Actinomycetota</taxon>
        <taxon>Actinomycetes</taxon>
        <taxon>Kitasatosporales</taxon>
        <taxon>Streptomycetaceae</taxon>
        <taxon>Streptomyces</taxon>
    </lineage>
</organism>
<dbReference type="SUPFAM" id="SSF53335">
    <property type="entry name" value="S-adenosyl-L-methionine-dependent methyltransferases"/>
    <property type="match status" value="1"/>
</dbReference>
<dbReference type="Proteomes" id="UP000275401">
    <property type="component" value="Unassembled WGS sequence"/>
</dbReference>
<accession>A0A3M8X6H5</accession>
<dbReference type="PROSITE" id="PS51682">
    <property type="entry name" value="SAM_OMT_I"/>
    <property type="match status" value="1"/>
</dbReference>
<dbReference type="Pfam" id="PF13578">
    <property type="entry name" value="Methyltransf_24"/>
    <property type="match status" value="1"/>
</dbReference>
<evidence type="ECO:0000256" key="1">
    <source>
        <dbReference type="ARBA" id="ARBA00022603"/>
    </source>
</evidence>
<dbReference type="PANTHER" id="PTHR43167:SF1">
    <property type="entry name" value="PUTATIVE (AFU_ORTHOLOGUE AFUA_6G01830)-RELATED"/>
    <property type="match status" value="1"/>
</dbReference>
<dbReference type="GO" id="GO:0008171">
    <property type="term" value="F:O-methyltransferase activity"/>
    <property type="evidence" value="ECO:0007669"/>
    <property type="project" value="InterPro"/>
</dbReference>